<reference evidence="1 2" key="1">
    <citation type="journal article" date="2012" name="Eukaryot. Cell">
        <title>Draft genome sequence of Aspergillus oryzae strain 3.042.</title>
        <authorList>
            <person name="Zhao G."/>
            <person name="Yao Y."/>
            <person name="Qi W."/>
            <person name="Wang C."/>
            <person name="Hou L."/>
            <person name="Zeng B."/>
            <person name="Cao X."/>
        </authorList>
    </citation>
    <scope>NUCLEOTIDE SEQUENCE [LARGE SCALE GENOMIC DNA]</scope>
    <source>
        <strain evidence="1 2">3.042</strain>
    </source>
</reference>
<comment type="caution">
    <text evidence="1">The sequence shown here is derived from an EMBL/GenBank/DDBJ whole genome shotgun (WGS) entry which is preliminary data.</text>
</comment>
<accession>I7ZQB3</accession>
<dbReference type="Proteomes" id="UP000002812">
    <property type="component" value="Unassembled WGS sequence"/>
</dbReference>
<evidence type="ECO:0000313" key="1">
    <source>
        <dbReference type="EMBL" id="EIT74184.1"/>
    </source>
</evidence>
<dbReference type="AlphaFoldDB" id="I7ZQB3"/>
<sequence length="178" mass="20425">MALKLLRKSLASSEEHSEATLITVLVLTTFEEFVGDWVNLIDHHQAAHALMRELLSPKSIITNELHGQIFPWYARFDVVAGILAGNEMVLGREWYIAKEDYDAQQATKYPGNADKQLNLAASINRRFGLEMASLYAKLSRGMIPIDEFIIQNDQLGQTLERMREILEKFQKKKYAVWQ</sequence>
<organism evidence="1 2">
    <name type="scientific">Aspergillus oryzae (strain 3.042)</name>
    <name type="common">Yellow koji mold</name>
    <dbReference type="NCBI Taxonomy" id="1160506"/>
    <lineage>
        <taxon>Eukaryota</taxon>
        <taxon>Fungi</taxon>
        <taxon>Dikarya</taxon>
        <taxon>Ascomycota</taxon>
        <taxon>Pezizomycotina</taxon>
        <taxon>Eurotiomycetes</taxon>
        <taxon>Eurotiomycetidae</taxon>
        <taxon>Eurotiales</taxon>
        <taxon>Aspergillaceae</taxon>
        <taxon>Aspergillus</taxon>
        <taxon>Aspergillus subgen. Circumdati</taxon>
    </lineage>
</organism>
<dbReference type="OrthoDB" id="5278208at2759"/>
<dbReference type="Pfam" id="PF11951">
    <property type="entry name" value="Fungal_trans_2"/>
    <property type="match status" value="1"/>
</dbReference>
<protein>
    <submittedName>
        <fullName evidence="1">Zn(II)2Cys6 transcription factor</fullName>
    </submittedName>
</protein>
<dbReference type="InterPro" id="IPR021858">
    <property type="entry name" value="Fun_TF"/>
</dbReference>
<reference evidence="2" key="2">
    <citation type="submission" date="2012-06" db="EMBL/GenBank/DDBJ databases">
        <title>Comparative genomic analyses of Aspergillus oryzae 3.042 and A. oryzae RIB40 for soy-sauce fermentation.</title>
        <authorList>
            <person name="Zhao G."/>
            <person name="Hou L."/>
            <person name="Wang C."/>
            <person name="Cao X."/>
        </authorList>
    </citation>
    <scope>NUCLEOTIDE SEQUENCE [LARGE SCALE GENOMIC DNA]</scope>
    <source>
        <strain evidence="2">3.042</strain>
    </source>
</reference>
<dbReference type="HOGENOM" id="CLU_1510270_0_0_1"/>
<proteinExistence type="predicted"/>
<evidence type="ECO:0000313" key="2">
    <source>
        <dbReference type="Proteomes" id="UP000002812"/>
    </source>
</evidence>
<dbReference type="EMBL" id="AKHY01000195">
    <property type="protein sequence ID" value="EIT74184.1"/>
    <property type="molecule type" value="Genomic_DNA"/>
</dbReference>
<name>I7ZQB3_ASPO3</name>
<gene>
    <name evidence="1" type="ORF">Ao3042_09826</name>
</gene>